<dbReference type="RefSeq" id="WP_322534406.1">
    <property type="nucleotide sequence ID" value="NZ_CP140152.1"/>
</dbReference>
<organism evidence="1 2">
    <name type="scientific">Duganella zoogloeoides</name>
    <dbReference type="NCBI Taxonomy" id="75659"/>
    <lineage>
        <taxon>Bacteria</taxon>
        <taxon>Pseudomonadati</taxon>
        <taxon>Pseudomonadota</taxon>
        <taxon>Betaproteobacteria</taxon>
        <taxon>Burkholderiales</taxon>
        <taxon>Oxalobacteraceae</taxon>
        <taxon>Telluria group</taxon>
        <taxon>Duganella</taxon>
    </lineage>
</organism>
<keyword evidence="2" id="KW-1185">Reference proteome</keyword>
<gene>
    <name evidence="1" type="ORF">SR858_03590</name>
</gene>
<proteinExistence type="predicted"/>
<evidence type="ECO:0000313" key="2">
    <source>
        <dbReference type="Proteomes" id="UP001326110"/>
    </source>
</evidence>
<sequence length="282" mass="31951">MTAYVVIDKSYLQGASSNEISNMASSHGLLMIEALLYELIKAESPNRAKLFSKFPAKERPFELVPNAGTLFRKEISENRSCGLPSEYIRRIDHSTTQLYRDPKYVITEKPELANALTVHREVIQVDTDQLVLMIADIPKLFPELASVPPADRQTFREAAELKICSNVDFVRARATKLVVESPYFVGSSPPTVDKTWITFRWFQVNALFALDLWFKYPQGLESVGGDKLKERLRHDALDAQYLILGLLEGAFACNENKLCRWWGMLNPEGKLYRVPPPSLAVV</sequence>
<evidence type="ECO:0000313" key="1">
    <source>
        <dbReference type="EMBL" id="WQH05434.1"/>
    </source>
</evidence>
<protein>
    <submittedName>
        <fullName evidence="1">Uncharacterized protein</fullName>
    </submittedName>
</protein>
<accession>A0ABZ0Y1C6</accession>
<name>A0ABZ0Y1C6_9BURK</name>
<dbReference type="Proteomes" id="UP001326110">
    <property type="component" value="Chromosome"/>
</dbReference>
<dbReference type="EMBL" id="CP140152">
    <property type="protein sequence ID" value="WQH05434.1"/>
    <property type="molecule type" value="Genomic_DNA"/>
</dbReference>
<reference evidence="1 2" key="1">
    <citation type="submission" date="2023-11" db="EMBL/GenBank/DDBJ databases">
        <title>MicrobeMod: A computational toolkit for identifying prokaryotic methylation and restriction-modification with nanopore sequencing.</title>
        <authorList>
            <person name="Crits-Christoph A."/>
            <person name="Kang S.C."/>
            <person name="Lee H."/>
            <person name="Ostrov N."/>
        </authorList>
    </citation>
    <scope>NUCLEOTIDE SEQUENCE [LARGE SCALE GENOMIC DNA]</scope>
    <source>
        <strain evidence="1 2">ATCC 25935</strain>
    </source>
</reference>